<evidence type="ECO:0000256" key="5">
    <source>
        <dbReference type="ARBA" id="ARBA00023136"/>
    </source>
</evidence>
<dbReference type="GO" id="GO:0012505">
    <property type="term" value="C:endomembrane system"/>
    <property type="evidence" value="ECO:0007669"/>
    <property type="project" value="UniProtKB-SubCell"/>
</dbReference>
<evidence type="ECO:0000256" key="3">
    <source>
        <dbReference type="ARBA" id="ARBA00022448"/>
    </source>
</evidence>
<protein>
    <recommendedName>
        <fullName evidence="7">Clathrin/coatomer adaptor adaptin-like N-terminal domain-containing protein</fullName>
    </recommendedName>
</protein>
<reference evidence="8" key="1">
    <citation type="journal article" date="2022" name="DNA Res.">
        <title>Genome analysis of five recently described species of the CUG-Ser clade uncovers Candida theae as a new hybrid lineage with pathogenic potential in the Candida parapsilosis species complex.</title>
        <authorList>
            <person name="Mixao V."/>
            <person name="Del Olmo V."/>
            <person name="Hegedusova E."/>
            <person name="Saus E."/>
            <person name="Pryszcz L."/>
            <person name="Cillingova A."/>
            <person name="Nosek J."/>
            <person name="Gabaldon T."/>
        </authorList>
    </citation>
    <scope>NUCLEOTIDE SEQUENCE</scope>
    <source>
        <strain evidence="8">CBS 10844</strain>
    </source>
</reference>
<dbReference type="SUPFAM" id="SSF48371">
    <property type="entry name" value="ARM repeat"/>
    <property type="match status" value="1"/>
</dbReference>
<dbReference type="Gene3D" id="1.25.10.10">
    <property type="entry name" value="Leucine-rich Repeat Variant"/>
    <property type="match status" value="1"/>
</dbReference>
<dbReference type="RefSeq" id="XP_049180303.1">
    <property type="nucleotide sequence ID" value="XM_049323910.1"/>
</dbReference>
<proteinExistence type="inferred from homology"/>
<accession>A0AAI9WXS9</accession>
<feature type="compositionally biased region" description="Low complexity" evidence="6">
    <location>
        <begin position="940"/>
        <end position="958"/>
    </location>
</feature>
<evidence type="ECO:0000259" key="7">
    <source>
        <dbReference type="Pfam" id="PF01602"/>
    </source>
</evidence>
<evidence type="ECO:0000256" key="4">
    <source>
        <dbReference type="ARBA" id="ARBA00022927"/>
    </source>
</evidence>
<dbReference type="EMBL" id="JAHUZD010000094">
    <property type="protein sequence ID" value="KAI3404558.2"/>
    <property type="molecule type" value="Genomic_DNA"/>
</dbReference>
<feature type="domain" description="Clathrin/coatomer adaptor adaptin-like N-terminal" evidence="7">
    <location>
        <begin position="342"/>
        <end position="859"/>
    </location>
</feature>
<comment type="caution">
    <text evidence="8">The sequence shown here is derived from an EMBL/GenBank/DDBJ whole genome shotgun (WGS) entry which is preliminary data.</text>
</comment>
<dbReference type="InterPro" id="IPR002737">
    <property type="entry name" value="MEMO1_fam"/>
</dbReference>
<dbReference type="GO" id="GO:0016192">
    <property type="term" value="P:vesicle-mediated transport"/>
    <property type="evidence" value="ECO:0007669"/>
    <property type="project" value="InterPro"/>
</dbReference>
<dbReference type="GO" id="GO:0030117">
    <property type="term" value="C:membrane coat"/>
    <property type="evidence" value="ECO:0007669"/>
    <property type="project" value="InterPro"/>
</dbReference>
<dbReference type="Pfam" id="PF01875">
    <property type="entry name" value="Memo"/>
    <property type="match status" value="1"/>
</dbReference>
<dbReference type="Pfam" id="PF01602">
    <property type="entry name" value="Adaptin_N"/>
    <property type="match status" value="1"/>
</dbReference>
<dbReference type="InterPro" id="IPR026739">
    <property type="entry name" value="AP_beta"/>
</dbReference>
<evidence type="ECO:0000256" key="2">
    <source>
        <dbReference type="ARBA" id="ARBA00006613"/>
    </source>
</evidence>
<keyword evidence="4" id="KW-0653">Protein transport</keyword>
<dbReference type="GeneID" id="73380274"/>
<dbReference type="Proteomes" id="UP001202479">
    <property type="component" value="Unassembled WGS sequence"/>
</dbReference>
<evidence type="ECO:0000313" key="9">
    <source>
        <dbReference type="Proteomes" id="UP001202479"/>
    </source>
</evidence>
<dbReference type="InterPro" id="IPR016024">
    <property type="entry name" value="ARM-type_fold"/>
</dbReference>
<evidence type="ECO:0000256" key="6">
    <source>
        <dbReference type="SAM" id="MobiDB-lite"/>
    </source>
</evidence>
<dbReference type="InterPro" id="IPR002553">
    <property type="entry name" value="Clathrin/coatomer_adapt-like_N"/>
</dbReference>
<comment type="subcellular location">
    <subcellularLocation>
        <location evidence="1">Endomembrane system</location>
    </subcellularLocation>
</comment>
<sequence length="1024" mass="115017">MLSIRPATHAGSWYSGDPNALKLQIQNLIASAQNRVGLPVEGARVLIGPHAGYTYSGERLAETYNAWDTSTVKRVFLLGPSHHVYFKNHAMLSPFDYYETPIGNLQVDQAIIKELLLKRSLKNPNKPIFKVMSQEVDEEEHSFEMHAPFISYQAATSKTPPTIIPIMISGMDSEVQNDIAEALLPYILKKENHFVISSDFCHWGSRFGYMSILPNEECSLNTLEKDLVSLEGLRGGGGRNYKISSAISNLDKLALCIATNGSSLQWKQYIRISGNTICGQKPISIVLQLIEKSGLIQPEDGGVFQWIGYSQSNSARSVKDSSVSWKMSESKLFAKSKSTELKAELEHAFKKSKPANRVKIVLRKILANIILNNNEMVTLMGDIIPLMKMDDLEIRKLCCEYIVTYGQYTRDTLAAIPLLKRFREESSPILRALSVKTMTSVCMVEFSELSVETIQRLVLDKDPYVRQATAFSIARLHLNDPARTEKASLIDLLNELLYDESPMVVSNALAALSSITERSKSLNLTIDKAHTLNLIKLLKVANEWQHVYLLNSLMAYIPQSEHEALDLIEAVLPSLQHEHSAVVLNAIKVIVYYSNYASNPELHLPILPKRIGSSLNSLLTKSPEIQFLVLRNVILLLLGKRNLVQFEIEMFYCKFDDPIYVKDTKLEIIYLLANEENVDSVLNELEEYATEVDVSMARKAIRAFGNLAVKLEAGAQRCVDVLCDLISTGISYIVQEAAIVVKNIIRRYPDKFNYVVRDLIKHRGLFEEPDAKVSILWMVGQFCVELEDSGMILDDLMVYYQDEPTEVQLAVLTAVTKHYLVYPSEGESRLLNTLKWATEKAGNPDVRDRGYLYWRLLSSEYASASENGFQKITKDIIFNLNPLIVSENDNINPAVLEELELNFGSLASIYLKPVQSVFRMTKHKELHWAPSLQKREPTVSISSGTSSPRLTSSSNRASYSPTPSRAHSQSEVVKQYANRASRESPTSICTTQGVLSPQKENFTQKLSRKSSSMTSKLASKFPGL</sequence>
<keyword evidence="3" id="KW-0813">Transport</keyword>
<gene>
    <name evidence="8" type="ORF">KGF56_002657</name>
</gene>
<evidence type="ECO:0000313" key="8">
    <source>
        <dbReference type="EMBL" id="KAI3404558.2"/>
    </source>
</evidence>
<dbReference type="GO" id="GO:0006886">
    <property type="term" value="P:intracellular protein transport"/>
    <property type="evidence" value="ECO:0007669"/>
    <property type="project" value="InterPro"/>
</dbReference>
<evidence type="ECO:0000256" key="1">
    <source>
        <dbReference type="ARBA" id="ARBA00004308"/>
    </source>
</evidence>
<name>A0AAI9WXS9_9ASCO</name>
<dbReference type="InterPro" id="IPR011989">
    <property type="entry name" value="ARM-like"/>
</dbReference>
<keyword evidence="5" id="KW-0472">Membrane</keyword>
<dbReference type="PANTHER" id="PTHR11134">
    <property type="entry name" value="ADAPTOR COMPLEX SUBUNIT BETA FAMILY MEMBER"/>
    <property type="match status" value="1"/>
</dbReference>
<organism evidence="8 9">
    <name type="scientific">Candida oxycetoniae</name>
    <dbReference type="NCBI Taxonomy" id="497107"/>
    <lineage>
        <taxon>Eukaryota</taxon>
        <taxon>Fungi</taxon>
        <taxon>Dikarya</taxon>
        <taxon>Ascomycota</taxon>
        <taxon>Saccharomycotina</taxon>
        <taxon>Pichiomycetes</taxon>
        <taxon>Debaryomycetaceae</taxon>
        <taxon>Candida/Lodderomyces clade</taxon>
        <taxon>Candida</taxon>
    </lineage>
</organism>
<feature type="compositionally biased region" description="Polar residues" evidence="6">
    <location>
        <begin position="983"/>
        <end position="1017"/>
    </location>
</feature>
<comment type="similarity">
    <text evidence="2">Belongs to the adaptor complexes large subunit family.</text>
</comment>
<dbReference type="CDD" id="cd07361">
    <property type="entry name" value="MEMO_like"/>
    <property type="match status" value="1"/>
</dbReference>
<dbReference type="Gene3D" id="3.40.830.10">
    <property type="entry name" value="LigB-like"/>
    <property type="match status" value="1"/>
</dbReference>
<keyword evidence="9" id="KW-1185">Reference proteome</keyword>
<feature type="region of interest" description="Disordered" evidence="6">
    <location>
        <begin position="937"/>
        <end position="1024"/>
    </location>
</feature>
<feature type="compositionally biased region" description="Polar residues" evidence="6">
    <location>
        <begin position="959"/>
        <end position="972"/>
    </location>
</feature>
<dbReference type="NCBIfam" id="TIGR04336">
    <property type="entry name" value="AmmeMemoSam_B"/>
    <property type="match status" value="1"/>
</dbReference>
<dbReference type="AlphaFoldDB" id="A0AAI9WXS9"/>